<evidence type="ECO:0000256" key="1">
    <source>
        <dbReference type="SAM" id="SignalP"/>
    </source>
</evidence>
<sequence length="123" mass="14523">MFTTIRTLALSVIVGIGAMATAPVVAQADGIYLNFGHEPDDRFGIYTGDRGEMRDWHRHRHERRKWRRSCTPERALDKAERMGLRRARIVDIDRRRVKVKGRKYNERVVVTFRNRRGCPILYR</sequence>
<reference evidence="2 3" key="1">
    <citation type="journal article" date="2016" name="Int. J. Syst. Evol. Microbiol.">
        <title>Pseudaminobacter manganicus sp. nov., isolated from sludge of a manganese mine.</title>
        <authorList>
            <person name="Li J."/>
            <person name="Huang J."/>
            <person name="Liao S."/>
            <person name="Wang G."/>
        </authorList>
    </citation>
    <scope>NUCLEOTIDE SEQUENCE [LARGE SCALE GENOMIC DNA]</scope>
    <source>
        <strain evidence="2 3">JH-7</strain>
    </source>
</reference>
<keyword evidence="3" id="KW-1185">Reference proteome</keyword>
<accession>A0A1V8RUP9</accession>
<feature type="signal peptide" evidence="1">
    <location>
        <begin position="1"/>
        <end position="26"/>
    </location>
</feature>
<protein>
    <recommendedName>
        <fullName evidence="4">Antifreeze protein</fullName>
    </recommendedName>
</protein>
<dbReference type="EMBL" id="MDET01000004">
    <property type="protein sequence ID" value="OQM76936.1"/>
    <property type="molecule type" value="Genomic_DNA"/>
</dbReference>
<keyword evidence="1" id="KW-0732">Signal</keyword>
<evidence type="ECO:0000313" key="2">
    <source>
        <dbReference type="EMBL" id="OQM76936.1"/>
    </source>
</evidence>
<dbReference type="OrthoDB" id="8453806at2"/>
<dbReference type="RefSeq" id="WP_080918406.1">
    <property type="nucleotide sequence ID" value="NZ_MDET01000004.1"/>
</dbReference>
<evidence type="ECO:0000313" key="3">
    <source>
        <dbReference type="Proteomes" id="UP000191905"/>
    </source>
</evidence>
<gene>
    <name evidence="2" type="ORF">BFN67_12170</name>
</gene>
<evidence type="ECO:0008006" key="4">
    <source>
        <dbReference type="Google" id="ProtNLM"/>
    </source>
</evidence>
<name>A0A1V8RUP9_9HYPH</name>
<feature type="chain" id="PRO_5010741726" description="Antifreeze protein" evidence="1">
    <location>
        <begin position="27"/>
        <end position="123"/>
    </location>
</feature>
<organism evidence="2 3">
    <name type="scientific">Manganibacter manganicus</name>
    <dbReference type="NCBI Taxonomy" id="1873176"/>
    <lineage>
        <taxon>Bacteria</taxon>
        <taxon>Pseudomonadati</taxon>
        <taxon>Pseudomonadota</taxon>
        <taxon>Alphaproteobacteria</taxon>
        <taxon>Hyphomicrobiales</taxon>
        <taxon>Phyllobacteriaceae</taxon>
        <taxon>Manganibacter</taxon>
    </lineage>
</organism>
<dbReference type="AlphaFoldDB" id="A0A1V8RUP9"/>
<comment type="caution">
    <text evidence="2">The sequence shown here is derived from an EMBL/GenBank/DDBJ whole genome shotgun (WGS) entry which is preliminary data.</text>
</comment>
<dbReference type="Proteomes" id="UP000191905">
    <property type="component" value="Unassembled WGS sequence"/>
</dbReference>
<proteinExistence type="predicted"/>